<accession>A0ABP6LEQ4</accession>
<proteinExistence type="predicted"/>
<feature type="compositionally biased region" description="Basic and acidic residues" evidence="1">
    <location>
        <begin position="25"/>
        <end position="38"/>
    </location>
</feature>
<evidence type="ECO:0000313" key="2">
    <source>
        <dbReference type="EMBL" id="GAA3037481.1"/>
    </source>
</evidence>
<feature type="region of interest" description="Disordered" evidence="1">
    <location>
        <begin position="1"/>
        <end position="54"/>
    </location>
</feature>
<reference evidence="3" key="1">
    <citation type="journal article" date="2019" name="Int. J. Syst. Evol. Microbiol.">
        <title>The Global Catalogue of Microorganisms (GCM) 10K type strain sequencing project: providing services to taxonomists for standard genome sequencing and annotation.</title>
        <authorList>
            <consortium name="The Broad Institute Genomics Platform"/>
            <consortium name="The Broad Institute Genome Sequencing Center for Infectious Disease"/>
            <person name="Wu L."/>
            <person name="Ma J."/>
        </authorList>
    </citation>
    <scope>NUCLEOTIDE SEQUENCE [LARGE SCALE GENOMIC DNA]</scope>
    <source>
        <strain evidence="3">JCM 3106</strain>
    </source>
</reference>
<evidence type="ECO:0000256" key="1">
    <source>
        <dbReference type="SAM" id="MobiDB-lite"/>
    </source>
</evidence>
<evidence type="ECO:0000313" key="3">
    <source>
        <dbReference type="Proteomes" id="UP001499930"/>
    </source>
</evidence>
<keyword evidence="3" id="KW-1185">Reference proteome</keyword>
<comment type="caution">
    <text evidence="2">The sequence shown here is derived from an EMBL/GenBank/DDBJ whole genome shotgun (WGS) entry which is preliminary data.</text>
</comment>
<protein>
    <recommendedName>
        <fullName evidence="4">SMP domain-containing protein</fullName>
    </recommendedName>
</protein>
<name>A0ABP6LEQ4_9ACTN</name>
<evidence type="ECO:0008006" key="4">
    <source>
        <dbReference type="Google" id="ProtNLM"/>
    </source>
</evidence>
<sequence>MPPDMGKSTGKGDSARIQSAAAKNPDSKTARDGFDRRAQSAADKNAHRQSRTHR</sequence>
<gene>
    <name evidence="2" type="ORF">GCM10017559_76670</name>
</gene>
<dbReference type="Proteomes" id="UP001499930">
    <property type="component" value="Unassembled WGS sequence"/>
</dbReference>
<organism evidence="2 3">
    <name type="scientific">Streptosporangium longisporum</name>
    <dbReference type="NCBI Taxonomy" id="46187"/>
    <lineage>
        <taxon>Bacteria</taxon>
        <taxon>Bacillati</taxon>
        <taxon>Actinomycetota</taxon>
        <taxon>Actinomycetes</taxon>
        <taxon>Streptosporangiales</taxon>
        <taxon>Streptosporangiaceae</taxon>
        <taxon>Streptosporangium</taxon>
    </lineage>
</organism>
<dbReference type="EMBL" id="BAAAWD010000027">
    <property type="protein sequence ID" value="GAA3037481.1"/>
    <property type="molecule type" value="Genomic_DNA"/>
</dbReference>